<dbReference type="Pfam" id="PF04226">
    <property type="entry name" value="Transgly_assoc"/>
    <property type="match status" value="1"/>
</dbReference>
<keyword evidence="6 7" id="KW-0472">Membrane</keyword>
<keyword evidence="4 7" id="KW-0812">Transmembrane</keyword>
<sequence>MGIIAWIVLGLIVGILAKWLMPGRDGGGVIMTVALGIVGAMLGGYLGNLLFHMNITAGFNLKSLIVSVIGAMLVLFIYRKIRS</sequence>
<comment type="similarity">
    <text evidence="2">Belongs to the UPF0410 family.</text>
</comment>
<keyword evidence="3" id="KW-1003">Cell membrane</keyword>
<evidence type="ECO:0000256" key="2">
    <source>
        <dbReference type="ARBA" id="ARBA00011006"/>
    </source>
</evidence>
<dbReference type="GO" id="GO:0005886">
    <property type="term" value="C:plasma membrane"/>
    <property type="evidence" value="ECO:0007669"/>
    <property type="project" value="UniProtKB-SubCell"/>
</dbReference>
<protein>
    <submittedName>
        <fullName evidence="8">Transglycosylase associated protein</fullName>
    </submittedName>
</protein>
<gene>
    <name evidence="8" type="ORF">ETEE_2959</name>
</gene>
<evidence type="ECO:0000313" key="8">
    <source>
        <dbReference type="EMBL" id="AIJ09389.1"/>
    </source>
</evidence>
<dbReference type="InterPro" id="IPR007341">
    <property type="entry name" value="Transgly_assoc"/>
</dbReference>
<evidence type="ECO:0000256" key="4">
    <source>
        <dbReference type="ARBA" id="ARBA00022692"/>
    </source>
</evidence>
<evidence type="ECO:0000256" key="3">
    <source>
        <dbReference type="ARBA" id="ARBA00022475"/>
    </source>
</evidence>
<dbReference type="Proteomes" id="UP000028681">
    <property type="component" value="Chromosome"/>
</dbReference>
<dbReference type="HOGENOM" id="CLU_160040_2_3_6"/>
<dbReference type="EMBL" id="CP006664">
    <property type="protein sequence ID" value="AIJ09389.1"/>
    <property type="molecule type" value="Genomic_DNA"/>
</dbReference>
<evidence type="ECO:0000256" key="7">
    <source>
        <dbReference type="SAM" id="Phobius"/>
    </source>
</evidence>
<name>A0A076LV06_9GAMM</name>
<evidence type="ECO:0000313" key="9">
    <source>
        <dbReference type="Proteomes" id="UP000028681"/>
    </source>
</evidence>
<evidence type="ECO:0000256" key="1">
    <source>
        <dbReference type="ARBA" id="ARBA00004651"/>
    </source>
</evidence>
<accession>A0A076LV06</accession>
<feature type="transmembrane region" description="Helical" evidence="7">
    <location>
        <begin position="59"/>
        <end position="78"/>
    </location>
</feature>
<proteinExistence type="inferred from homology"/>
<evidence type="ECO:0000256" key="6">
    <source>
        <dbReference type="ARBA" id="ARBA00023136"/>
    </source>
</evidence>
<dbReference type="KEGG" id="ete:ETEE_2959"/>
<keyword evidence="5 7" id="KW-1133">Transmembrane helix</keyword>
<feature type="transmembrane region" description="Helical" evidence="7">
    <location>
        <begin position="27"/>
        <end position="47"/>
    </location>
</feature>
<organism evidence="8 9">
    <name type="scientific">Edwardsiella anguillarum ET080813</name>
    <dbReference type="NCBI Taxonomy" id="667120"/>
    <lineage>
        <taxon>Bacteria</taxon>
        <taxon>Pseudomonadati</taxon>
        <taxon>Pseudomonadota</taxon>
        <taxon>Gammaproteobacteria</taxon>
        <taxon>Enterobacterales</taxon>
        <taxon>Hafniaceae</taxon>
        <taxon>Edwardsiella</taxon>
    </lineage>
</organism>
<dbReference type="PANTHER" id="PTHR33884:SF3">
    <property type="entry name" value="UPF0410 PROTEIN YMGE"/>
    <property type="match status" value="1"/>
</dbReference>
<dbReference type="GeneID" id="33940453"/>
<evidence type="ECO:0000256" key="5">
    <source>
        <dbReference type="ARBA" id="ARBA00022989"/>
    </source>
</evidence>
<dbReference type="RefSeq" id="WP_034163639.1">
    <property type="nucleotide sequence ID" value="NZ_CP006664.1"/>
</dbReference>
<dbReference type="PANTHER" id="PTHR33884">
    <property type="entry name" value="UPF0410 PROTEIN YMGE"/>
    <property type="match status" value="1"/>
</dbReference>
<comment type="subcellular location">
    <subcellularLocation>
        <location evidence="1">Cell membrane</location>
        <topology evidence="1">Multi-pass membrane protein</topology>
    </subcellularLocation>
</comment>
<reference evidence="8 9" key="1">
    <citation type="journal article" date="2012" name="PLoS ONE">
        <title>Edwardsiella comparative phylogenomics reveal the new intra/inter-species taxonomic relationships, virulence evolution and niche adaptation mechanisms.</title>
        <authorList>
            <person name="Yang M."/>
            <person name="Lv Y."/>
            <person name="Xiao J."/>
            <person name="Wu H."/>
            <person name="Zheng H."/>
            <person name="Liu Q."/>
            <person name="Zhang Y."/>
            <person name="Wang Q."/>
        </authorList>
    </citation>
    <scope>NUCLEOTIDE SEQUENCE [LARGE SCALE GENOMIC DNA]</scope>
    <source>
        <strain evidence="9">080813</strain>
    </source>
</reference>
<dbReference type="AlphaFoldDB" id="A0A076LV06"/>